<feature type="region of interest" description="Disordered" evidence="1">
    <location>
        <begin position="1464"/>
        <end position="1483"/>
    </location>
</feature>
<dbReference type="EMBL" id="MU069474">
    <property type="protein sequence ID" value="KAF5841859.1"/>
    <property type="molecule type" value="Genomic_DNA"/>
</dbReference>
<keyword evidence="3" id="KW-1185">Reference proteome</keyword>
<evidence type="ECO:0000256" key="1">
    <source>
        <dbReference type="SAM" id="MobiDB-lite"/>
    </source>
</evidence>
<reference evidence="2" key="1">
    <citation type="submission" date="2017-08" db="EMBL/GenBank/DDBJ databases">
        <authorList>
            <person name="Polle J.E."/>
            <person name="Barry K."/>
            <person name="Cushman J."/>
            <person name="Schmutz J."/>
            <person name="Tran D."/>
            <person name="Hathwaick L.T."/>
            <person name="Yim W.C."/>
            <person name="Jenkins J."/>
            <person name="Mckie-Krisberg Z.M."/>
            <person name="Prochnik S."/>
            <person name="Lindquist E."/>
            <person name="Dockter R.B."/>
            <person name="Adam C."/>
            <person name="Molina H."/>
            <person name="Bunkerborg J."/>
            <person name="Jin E."/>
            <person name="Buchheim M."/>
            <person name="Magnuson J."/>
        </authorList>
    </citation>
    <scope>NUCLEOTIDE SEQUENCE</scope>
    <source>
        <strain evidence="2">CCAP 19/18</strain>
    </source>
</reference>
<dbReference type="Proteomes" id="UP000815325">
    <property type="component" value="Unassembled WGS sequence"/>
</dbReference>
<name>A0ABQ7H4S3_DUNSA</name>
<proteinExistence type="predicted"/>
<comment type="caution">
    <text evidence="2">The sequence shown here is derived from an EMBL/GenBank/DDBJ whole genome shotgun (WGS) entry which is preliminary data.</text>
</comment>
<protein>
    <submittedName>
        <fullName evidence="2">Uncharacterized protein</fullName>
    </submittedName>
</protein>
<accession>A0ABQ7H4S3</accession>
<sequence>MLLARARAEIIYYYAPSKSRDRAEEVGAIATELGSFLRSPKSWVDKMPGQTLYSSKNGVDVAFSRGYLSNFTMAPNIFFPASSKTMAGVQIPKIAFSEWCFAEDDEEYCKQESTLETVMTYTMNSSFYKDLVPEQLRGASLNRSTRFVSGLLDVQALLHNVNKSSLLCEQHPSCDIVLTIPIIKDLWTPHVTANCARMERVPDGYYDGELHYMLRFDAHTLPYTTENSSAPDSVACVASRSGKHVIVQNVPLPSFRIAALVKYFQTITEAARDLANALYRLSPNVMREGTCSSYYDCYYYQEQEACYGCVKAVSVSPGLPGKREVMFEITPAQSVAPAELQALEFATWSEPTDSFMLYGQVTYIYSFGGNQGALLPSFAFNINGSVEVDYNTVVADGSSRKNFEEGVFHALTNGILSLDREANTTFIRRSLEGTVIHVVVDGVSSSYTNVTADVTMNYPFFTQEKFDLFLELVRSERAEPIFSSNGSALKIIQIEGTFSPATPPEQSQCEFCEACIAVMYTRVVLPLLDVRDQQGGSGFLQEAVNIFMGACTGLASVDTCQDVSSRHITSTGSANVALRAGALCNTLNRCNPENDCKLDSLASGEADADTDFCTTDGTSAGQLIGSKNVTLGEGRCFSSNDCSGNKFCGLSAYTDVDLRMQSRCNANSFDETLTSGQCKGPCKRPRIQDLLNQQDSTFTRCTSDADCRAGYECGPANEKCTKYTCDPETGEINSGTCNQTCNPKDLTMGAAQFSGSASALEVTLSAQARGFSGPCSYFMNETTVQPIGSSASCDVDGKVLTVSLGGDAIVMIGDTLTLKDDQTSLVYIVDGSAFSGSSDPVAICSPCEEPVAIIYAPRRVSAPCGNAAIDPIKLSGQNSLSPSGRPFRSFKWELVSAPPEYNSNLPDDSNNLYMILSGADSLNVDLENTTLSALALGDYQISLTVETFLGQSSVTDHVLVKQASGVTPAATITTPSQAFLSDGLTLDGEVSTSSVCKGSEAAYQWSCEKIVRGGIESGCSLLGGEGEGAILSTVINNEDLLGAGVLSGDVVTFTLTSRFVEGDQSSQDSLDVTFLGSSLEARLSGPSGLVAKEGELEFSAEGSSDPNDPQGQVPMSYAFDCVRQDDAFLPCFDPVEYQGMQEGSRWSVNASQFTAADVPYKISVTVSKARGGETRQSSASSIIVFTIEQVVKTSITRFCGSGRSCPTTHNPTDSLTLTVNVEGVDVSEASYSWRYPGNQVNESGTQLDDGNTLGTTSDTINILPEAIPRSGSLTVECELSGVAQGLAIIQVPLHRPPVCTLDNGQCLKIGKQTHTFPQIAFSADAEGFSSPVEGQLLSYEFGFVEDGQYKGMSRLAAMLIETSANTEKGDAKVLDALSALNDTLTKGSKGIYTATNAITRESELRGFYPTPQAADQASKATVQGLALIEKSTTGIDMITAGRALGCIGGDPRREGDCGEALIRRESDRGPAGPASQAWHHARG</sequence>
<organism evidence="2 3">
    <name type="scientific">Dunaliella salina</name>
    <name type="common">Green alga</name>
    <name type="synonym">Protococcus salinus</name>
    <dbReference type="NCBI Taxonomy" id="3046"/>
    <lineage>
        <taxon>Eukaryota</taxon>
        <taxon>Viridiplantae</taxon>
        <taxon>Chlorophyta</taxon>
        <taxon>core chlorophytes</taxon>
        <taxon>Chlorophyceae</taxon>
        <taxon>CS clade</taxon>
        <taxon>Chlamydomonadales</taxon>
        <taxon>Dunaliellaceae</taxon>
        <taxon>Dunaliella</taxon>
    </lineage>
</organism>
<gene>
    <name evidence="2" type="ORF">DUNSADRAFT_10565</name>
</gene>
<evidence type="ECO:0000313" key="3">
    <source>
        <dbReference type="Proteomes" id="UP000815325"/>
    </source>
</evidence>
<evidence type="ECO:0000313" key="2">
    <source>
        <dbReference type="EMBL" id="KAF5841859.1"/>
    </source>
</evidence>